<organism evidence="7 8">
    <name type="scientific">Parasphingorhabdus flavimaris</name>
    <dbReference type="NCBI Taxonomy" id="266812"/>
    <lineage>
        <taxon>Bacteria</taxon>
        <taxon>Pseudomonadati</taxon>
        <taxon>Pseudomonadota</taxon>
        <taxon>Alphaproteobacteria</taxon>
        <taxon>Sphingomonadales</taxon>
        <taxon>Sphingomonadaceae</taxon>
        <taxon>Parasphingorhabdus</taxon>
    </lineage>
</organism>
<name>A0ABX2N2C3_9SPHN</name>
<dbReference type="InterPro" id="IPR036188">
    <property type="entry name" value="FAD/NAD-bd_sf"/>
</dbReference>
<dbReference type="NCBIfam" id="NF004939">
    <property type="entry name" value="PRK06292.1-1"/>
    <property type="match status" value="1"/>
</dbReference>
<dbReference type="GO" id="GO:0004148">
    <property type="term" value="F:dihydrolipoyl dehydrogenase (NADH) activity"/>
    <property type="evidence" value="ECO:0007669"/>
    <property type="project" value="UniProtKB-EC"/>
</dbReference>
<evidence type="ECO:0000256" key="2">
    <source>
        <dbReference type="ARBA" id="ARBA00007532"/>
    </source>
</evidence>
<evidence type="ECO:0000256" key="3">
    <source>
        <dbReference type="ARBA" id="ARBA00022630"/>
    </source>
</evidence>
<dbReference type="Gene3D" id="3.30.390.30">
    <property type="match status" value="1"/>
</dbReference>
<feature type="domain" description="FAD/NAD(P)-binding" evidence="6">
    <location>
        <begin position="8"/>
        <end position="322"/>
    </location>
</feature>
<dbReference type="SUPFAM" id="SSF55424">
    <property type="entry name" value="FAD/NAD-linked reductases, dimerisation (C-terminal) domain"/>
    <property type="match status" value="1"/>
</dbReference>
<evidence type="ECO:0000313" key="7">
    <source>
        <dbReference type="EMBL" id="NVD27870.1"/>
    </source>
</evidence>
<dbReference type="InterPro" id="IPR023753">
    <property type="entry name" value="FAD/NAD-binding_dom"/>
</dbReference>
<dbReference type="PRINTS" id="PR00411">
    <property type="entry name" value="PNDRDTASEI"/>
</dbReference>
<comment type="cofactor">
    <cofactor evidence="1">
        <name>FAD</name>
        <dbReference type="ChEBI" id="CHEBI:57692"/>
    </cofactor>
</comment>
<dbReference type="Proteomes" id="UP000652427">
    <property type="component" value="Unassembled WGS sequence"/>
</dbReference>
<dbReference type="Gene3D" id="3.50.50.60">
    <property type="entry name" value="FAD/NAD(P)-binding domain"/>
    <property type="match status" value="2"/>
</dbReference>
<dbReference type="PANTHER" id="PTHR43014">
    <property type="entry name" value="MERCURIC REDUCTASE"/>
    <property type="match status" value="1"/>
</dbReference>
<evidence type="ECO:0000313" key="8">
    <source>
        <dbReference type="Proteomes" id="UP000652427"/>
    </source>
</evidence>
<keyword evidence="4" id="KW-0274">FAD</keyword>
<evidence type="ECO:0000256" key="4">
    <source>
        <dbReference type="ARBA" id="ARBA00022827"/>
    </source>
</evidence>
<proteinExistence type="inferred from homology"/>
<evidence type="ECO:0000259" key="6">
    <source>
        <dbReference type="Pfam" id="PF07992"/>
    </source>
</evidence>
<keyword evidence="8" id="KW-1185">Reference proteome</keyword>
<dbReference type="PANTHER" id="PTHR43014:SF4">
    <property type="entry name" value="PYRIDINE NUCLEOTIDE-DISULFIDE OXIDOREDUCTASE RCLA-RELATED"/>
    <property type="match status" value="1"/>
</dbReference>
<dbReference type="InterPro" id="IPR001100">
    <property type="entry name" value="Pyr_nuc-diS_OxRdtase"/>
</dbReference>
<dbReference type="SUPFAM" id="SSF51905">
    <property type="entry name" value="FAD/NAD(P)-binding domain"/>
    <property type="match status" value="1"/>
</dbReference>
<dbReference type="InterPro" id="IPR016156">
    <property type="entry name" value="FAD/NAD-linked_Rdtase_dimer_sf"/>
</dbReference>
<protein>
    <submittedName>
        <fullName evidence="7">Dihydrolipoyl dehydrogenase</fullName>
        <ecNumber evidence="7">1.8.1.4</ecNumber>
    </submittedName>
</protein>
<gene>
    <name evidence="7" type="ORF">HUO14_08140</name>
</gene>
<comment type="similarity">
    <text evidence="2">Belongs to the class-I pyridine nucleotide-disulfide oxidoreductase family.</text>
</comment>
<dbReference type="PRINTS" id="PR00368">
    <property type="entry name" value="FADPNR"/>
</dbReference>
<comment type="caution">
    <text evidence="7">The sequence shown here is derived from an EMBL/GenBank/DDBJ whole genome shotgun (WGS) entry which is preliminary data.</text>
</comment>
<feature type="domain" description="Pyridine nucleotide-disulphide oxidoreductase dimerisation" evidence="5">
    <location>
        <begin position="346"/>
        <end position="446"/>
    </location>
</feature>
<sequence length="470" mass="49890">MTGTLTCDVAVIGAGTAGLAAERAARSNGARTLLIDPEYNGTTCANVGCMPSKLLIAASHAAHAARSTAMFGIEVGKVRVDGAAVMQRVRDERDRFARLTRESIADIPEHVRLIGRARFTAPDRLELDDGRTIDARAIVIATGSAPSIPDGYSNLGDRLLTNDNIFELEELPARLAVIGSGPIGLELAQAMARLGVKVSLFDRGARLGGIRCDRVHAALRSEIEADMDLHLGVDVEADGKAESVGLAWSGRSSGEADFDYILVATGRPPNLESLDLRAAGLELDDQGVPRHDRETMRCGESAIFLAGDVANDMPLLHEASHGGAIAGRNAVACPVTIKTDRFTPFSITFTSPPVARIGKSEEDGLVTGTADFSDQGRARVEGINQGVLTLYAAAPDGRLIGADLFTPGSEHLAHMLTWAIQQGQTATQFLEMPYYHPTLEEGLKQALRTICAATPIELPQDQDRGEPAGT</sequence>
<dbReference type="Pfam" id="PF07992">
    <property type="entry name" value="Pyr_redox_2"/>
    <property type="match status" value="1"/>
</dbReference>
<evidence type="ECO:0000259" key="5">
    <source>
        <dbReference type="Pfam" id="PF02852"/>
    </source>
</evidence>
<dbReference type="EC" id="1.8.1.4" evidence="7"/>
<dbReference type="EMBL" id="JABWMH010000002">
    <property type="protein sequence ID" value="NVD27870.1"/>
    <property type="molecule type" value="Genomic_DNA"/>
</dbReference>
<dbReference type="InterPro" id="IPR004099">
    <property type="entry name" value="Pyr_nucl-diS_OxRdtase_dimer"/>
</dbReference>
<reference evidence="7 8" key="1">
    <citation type="submission" date="2020-06" db="EMBL/GenBank/DDBJ databases">
        <authorList>
            <person name="Kim S.-J."/>
            <person name="Park S.-J."/>
        </authorList>
    </citation>
    <scope>NUCLEOTIDE SEQUENCE [LARGE SCALE GENOMIC DNA]</scope>
    <source>
        <strain evidence="7 8">SW-151</strain>
    </source>
</reference>
<dbReference type="Pfam" id="PF02852">
    <property type="entry name" value="Pyr_redox_dim"/>
    <property type="match status" value="1"/>
</dbReference>
<accession>A0ABX2N2C3</accession>
<dbReference type="RefSeq" id="WP_176279348.1">
    <property type="nucleotide sequence ID" value="NZ_JABWMH010000002.1"/>
</dbReference>
<keyword evidence="7" id="KW-0560">Oxidoreductase</keyword>
<evidence type="ECO:0000256" key="1">
    <source>
        <dbReference type="ARBA" id="ARBA00001974"/>
    </source>
</evidence>
<keyword evidence="3" id="KW-0285">Flavoprotein</keyword>
<dbReference type="PIRSF" id="PIRSF000350">
    <property type="entry name" value="Mercury_reductase_MerA"/>
    <property type="match status" value="1"/>
</dbReference>